<dbReference type="AlphaFoldDB" id="A0A2N1PLU5"/>
<protein>
    <recommendedName>
        <fullName evidence="3">Methyltransferase domain-containing protein</fullName>
    </recommendedName>
</protein>
<dbReference type="CDD" id="cd02440">
    <property type="entry name" value="AdoMet_MTases"/>
    <property type="match status" value="1"/>
</dbReference>
<organism evidence="4 5">
    <name type="scientific">Candidatus Wallbacteria bacterium HGW-Wallbacteria-1</name>
    <dbReference type="NCBI Taxonomy" id="2013854"/>
    <lineage>
        <taxon>Bacteria</taxon>
        <taxon>Candidatus Walliibacteriota</taxon>
    </lineage>
</organism>
<evidence type="ECO:0000256" key="2">
    <source>
        <dbReference type="SAM" id="MobiDB-lite"/>
    </source>
</evidence>
<dbReference type="Gene3D" id="3.40.50.150">
    <property type="entry name" value="Vaccinia Virus protein VP39"/>
    <property type="match status" value="1"/>
</dbReference>
<evidence type="ECO:0000259" key="3">
    <source>
        <dbReference type="Pfam" id="PF13649"/>
    </source>
</evidence>
<comment type="caution">
    <text evidence="4">The sequence shown here is derived from an EMBL/GenBank/DDBJ whole genome shotgun (WGS) entry which is preliminary data.</text>
</comment>
<dbReference type="InterPro" id="IPR041698">
    <property type="entry name" value="Methyltransf_25"/>
</dbReference>
<accession>A0A2N1PLU5</accession>
<dbReference type="PANTHER" id="PTHR43861">
    <property type="entry name" value="TRANS-ACONITATE 2-METHYLTRANSFERASE-RELATED"/>
    <property type="match status" value="1"/>
</dbReference>
<dbReference type="Gene3D" id="2.20.25.110">
    <property type="entry name" value="S-adenosyl-L-methionine-dependent methyltransferases"/>
    <property type="match status" value="1"/>
</dbReference>
<evidence type="ECO:0000256" key="1">
    <source>
        <dbReference type="ARBA" id="ARBA00022679"/>
    </source>
</evidence>
<dbReference type="Pfam" id="PF13649">
    <property type="entry name" value="Methyltransf_25"/>
    <property type="match status" value="1"/>
</dbReference>
<feature type="region of interest" description="Disordered" evidence="2">
    <location>
        <begin position="1"/>
        <end position="20"/>
    </location>
</feature>
<sequence length="313" mass="35618">MKTRPVNPAKSETGTGKIKSTDIRTNDGCMDIEAISIDEYGVGNLIHNGPLYDLVNTFDNDLNFWVEICRLAVDNGEQLKKLNVLELCCGTGRITIPLARAFDQEESINFSITGLDFTESMLERARTKLEAEQFDSRKTHVQLISGDMRSFTLSSEHGAPFSVIFIPFNSFQCLYSVDDALSALKQVHSHLSDSGLFVLDIFNPSIHLMVNREKGLHPVSDFLLQDGTEVQISEQCRYDDANQVNRVTWFHRFKDSVEVEKLDMRCYYPLEMELMLKSSGFEIIEKFGDYDFKPFESGSTKQLFLCRKASETR</sequence>
<keyword evidence="1" id="KW-0808">Transferase</keyword>
<dbReference type="SUPFAM" id="SSF53335">
    <property type="entry name" value="S-adenosyl-L-methionine-dependent methyltransferases"/>
    <property type="match status" value="1"/>
</dbReference>
<evidence type="ECO:0000313" key="4">
    <source>
        <dbReference type="EMBL" id="PKK89306.1"/>
    </source>
</evidence>
<proteinExistence type="predicted"/>
<dbReference type="EMBL" id="PGXC01000021">
    <property type="protein sequence ID" value="PKK89306.1"/>
    <property type="molecule type" value="Genomic_DNA"/>
</dbReference>
<dbReference type="InterPro" id="IPR029063">
    <property type="entry name" value="SAM-dependent_MTases_sf"/>
</dbReference>
<gene>
    <name evidence="4" type="ORF">CVV64_15060</name>
</gene>
<dbReference type="GO" id="GO:0016740">
    <property type="term" value="F:transferase activity"/>
    <property type="evidence" value="ECO:0007669"/>
    <property type="project" value="UniProtKB-KW"/>
</dbReference>
<reference evidence="4 5" key="1">
    <citation type="journal article" date="2017" name="ISME J.">
        <title>Potential for microbial H2 and metal transformations associated with novel bacteria and archaea in deep terrestrial subsurface sediments.</title>
        <authorList>
            <person name="Hernsdorf A.W."/>
            <person name="Amano Y."/>
            <person name="Miyakawa K."/>
            <person name="Ise K."/>
            <person name="Suzuki Y."/>
            <person name="Anantharaman K."/>
            <person name="Probst A."/>
            <person name="Burstein D."/>
            <person name="Thomas B.C."/>
            <person name="Banfield J.F."/>
        </authorList>
    </citation>
    <scope>NUCLEOTIDE SEQUENCE [LARGE SCALE GENOMIC DNA]</scope>
    <source>
        <strain evidence="4">HGW-Wallbacteria-1</strain>
    </source>
</reference>
<name>A0A2N1PLU5_9BACT</name>
<feature type="domain" description="Methyltransferase" evidence="3">
    <location>
        <begin position="84"/>
        <end position="195"/>
    </location>
</feature>
<dbReference type="Proteomes" id="UP000233256">
    <property type="component" value="Unassembled WGS sequence"/>
</dbReference>
<evidence type="ECO:0000313" key="5">
    <source>
        <dbReference type="Proteomes" id="UP000233256"/>
    </source>
</evidence>